<evidence type="ECO:0000256" key="2">
    <source>
        <dbReference type="ARBA" id="ARBA00022827"/>
    </source>
</evidence>
<sequence>MRLSEKTVHLSDGKSINVDLLLCATGWKPAPPIKFLPAESELQLGLPHYSQTSDPLVTQADETIFKQLPRLRDKPDVSMMERGGNRSPNQPFRLYRFMVPPSSLEKRNIAFAGMISCLATAVASQVQGLWISAYFDGRLDRLASQEGARWEAVLHSQFTKLRHPYGYGALLPDFAFDAMPYLDMLLKDVGVETRRKDSFFKELFEPYGRWDYVGLISEWKQMHGNNPESTT</sequence>
<name>A0ABR3RQ95_9PLEO</name>
<organism evidence="4 5">
    <name type="scientific">Paraconiothyrium brasiliense</name>
    <dbReference type="NCBI Taxonomy" id="300254"/>
    <lineage>
        <taxon>Eukaryota</taxon>
        <taxon>Fungi</taxon>
        <taxon>Dikarya</taxon>
        <taxon>Ascomycota</taxon>
        <taxon>Pezizomycotina</taxon>
        <taxon>Dothideomycetes</taxon>
        <taxon>Pleosporomycetidae</taxon>
        <taxon>Pleosporales</taxon>
        <taxon>Massarineae</taxon>
        <taxon>Didymosphaeriaceae</taxon>
        <taxon>Paraconiothyrium</taxon>
    </lineage>
</organism>
<keyword evidence="2" id="KW-0274">FAD</keyword>
<protein>
    <recommendedName>
        <fullName evidence="6">Flavin-containing monooxygenase</fullName>
    </recommendedName>
</protein>
<proteinExistence type="predicted"/>
<accession>A0ABR3RQ95</accession>
<evidence type="ECO:0000256" key="1">
    <source>
        <dbReference type="ARBA" id="ARBA00022630"/>
    </source>
</evidence>
<keyword evidence="5" id="KW-1185">Reference proteome</keyword>
<evidence type="ECO:0000313" key="4">
    <source>
        <dbReference type="EMBL" id="KAL1606609.1"/>
    </source>
</evidence>
<dbReference type="InterPro" id="IPR036188">
    <property type="entry name" value="FAD/NAD-bd_sf"/>
</dbReference>
<dbReference type="InterPro" id="IPR050346">
    <property type="entry name" value="FMO-like"/>
</dbReference>
<gene>
    <name evidence="4" type="ORF">SLS60_004014</name>
</gene>
<dbReference type="PANTHER" id="PTHR23023">
    <property type="entry name" value="DIMETHYLANILINE MONOOXYGENASE"/>
    <property type="match status" value="1"/>
</dbReference>
<comment type="caution">
    <text evidence="4">The sequence shown here is derived from an EMBL/GenBank/DDBJ whole genome shotgun (WGS) entry which is preliminary data.</text>
</comment>
<evidence type="ECO:0008006" key="6">
    <source>
        <dbReference type="Google" id="ProtNLM"/>
    </source>
</evidence>
<evidence type="ECO:0000256" key="3">
    <source>
        <dbReference type="ARBA" id="ARBA00023002"/>
    </source>
</evidence>
<reference evidence="4 5" key="1">
    <citation type="submission" date="2024-02" db="EMBL/GenBank/DDBJ databases">
        <title>De novo assembly and annotation of 12 fungi associated with fruit tree decline syndrome in Ontario, Canada.</title>
        <authorList>
            <person name="Sulman M."/>
            <person name="Ellouze W."/>
            <person name="Ilyukhin E."/>
        </authorList>
    </citation>
    <scope>NUCLEOTIDE SEQUENCE [LARGE SCALE GENOMIC DNA]</scope>
    <source>
        <strain evidence="4 5">M42-189</strain>
    </source>
</reference>
<keyword evidence="1" id="KW-0285">Flavoprotein</keyword>
<evidence type="ECO:0000313" key="5">
    <source>
        <dbReference type="Proteomes" id="UP001521785"/>
    </source>
</evidence>
<dbReference type="Proteomes" id="UP001521785">
    <property type="component" value="Unassembled WGS sequence"/>
</dbReference>
<keyword evidence="3" id="KW-0560">Oxidoreductase</keyword>
<dbReference type="EMBL" id="JAKJXO020000004">
    <property type="protein sequence ID" value="KAL1606609.1"/>
    <property type="molecule type" value="Genomic_DNA"/>
</dbReference>
<dbReference type="SUPFAM" id="SSF51905">
    <property type="entry name" value="FAD/NAD(P)-binding domain"/>
    <property type="match status" value="1"/>
</dbReference>